<evidence type="ECO:0000313" key="3">
    <source>
        <dbReference type="EMBL" id="PQJ10655.1"/>
    </source>
</evidence>
<feature type="signal peptide" evidence="1">
    <location>
        <begin position="1"/>
        <end position="21"/>
    </location>
</feature>
<reference evidence="3 4" key="1">
    <citation type="submission" date="2018-01" db="EMBL/GenBank/DDBJ databases">
        <title>A novel member of the phylum Bacteroidetes isolated from glacier ice.</title>
        <authorList>
            <person name="Liu Q."/>
            <person name="Xin Y.-H."/>
        </authorList>
    </citation>
    <scope>NUCLEOTIDE SEQUENCE [LARGE SCALE GENOMIC DNA]</scope>
    <source>
        <strain evidence="3 4">RB1R16</strain>
    </source>
</reference>
<proteinExistence type="predicted"/>
<evidence type="ECO:0000259" key="2">
    <source>
        <dbReference type="Pfam" id="PF13648"/>
    </source>
</evidence>
<dbReference type="EMBL" id="PPSL01000003">
    <property type="protein sequence ID" value="PQJ10655.1"/>
    <property type="molecule type" value="Genomic_DNA"/>
</dbReference>
<dbReference type="InterPro" id="IPR024311">
    <property type="entry name" value="Lipocalin-like"/>
</dbReference>
<gene>
    <name evidence="3" type="ORF">CJD36_011825</name>
</gene>
<protein>
    <recommendedName>
        <fullName evidence="2">Lipocalin-like domain-containing protein</fullName>
    </recommendedName>
</protein>
<feature type="domain" description="Lipocalin-like" evidence="2">
    <location>
        <begin position="43"/>
        <end position="132"/>
    </location>
</feature>
<dbReference type="AlphaFoldDB" id="A0A2S7SVM5"/>
<evidence type="ECO:0000313" key="4">
    <source>
        <dbReference type="Proteomes" id="UP000239872"/>
    </source>
</evidence>
<dbReference type="Pfam" id="PF13648">
    <property type="entry name" value="Lipocalin_4"/>
    <property type="match status" value="1"/>
</dbReference>
<organism evidence="3 4">
    <name type="scientific">Flavipsychrobacter stenotrophus</name>
    <dbReference type="NCBI Taxonomy" id="2077091"/>
    <lineage>
        <taxon>Bacteria</taxon>
        <taxon>Pseudomonadati</taxon>
        <taxon>Bacteroidota</taxon>
        <taxon>Chitinophagia</taxon>
        <taxon>Chitinophagales</taxon>
        <taxon>Chitinophagaceae</taxon>
        <taxon>Flavipsychrobacter</taxon>
    </lineage>
</organism>
<accession>A0A2S7SVM5</accession>
<sequence>MKKIFLFGAMLCAVLTANAGASLNQPGEGGDPAPAAAPAAATLTGKWHVLDMKFLVAPPGGKMPDQATVTAMVVKQNGLYEFTTDGKVNVTANNKLTAGTYKKTGNKIETTGPKGEKEIYEIITLTDKVLTIKVNQGKMLVMMERA</sequence>
<dbReference type="Proteomes" id="UP000239872">
    <property type="component" value="Unassembled WGS sequence"/>
</dbReference>
<comment type="caution">
    <text evidence="3">The sequence shown here is derived from an EMBL/GenBank/DDBJ whole genome shotgun (WGS) entry which is preliminary data.</text>
</comment>
<keyword evidence="1" id="KW-0732">Signal</keyword>
<evidence type="ECO:0000256" key="1">
    <source>
        <dbReference type="SAM" id="SignalP"/>
    </source>
</evidence>
<keyword evidence="4" id="KW-1185">Reference proteome</keyword>
<name>A0A2S7SVM5_9BACT</name>
<dbReference type="RefSeq" id="WP_105039383.1">
    <property type="nucleotide sequence ID" value="NZ_PPSL01000003.1"/>
</dbReference>
<feature type="chain" id="PRO_5015747400" description="Lipocalin-like domain-containing protein" evidence="1">
    <location>
        <begin position="22"/>
        <end position="146"/>
    </location>
</feature>